<evidence type="ECO:0000313" key="5">
    <source>
        <dbReference type="Proteomes" id="UP001194746"/>
    </source>
</evidence>
<accession>A0AAD4GWB1</accession>
<dbReference type="SUPFAM" id="SSF48403">
    <property type="entry name" value="Ankyrin repeat"/>
    <property type="match status" value="3"/>
</dbReference>
<dbReference type="PANTHER" id="PTHR24198">
    <property type="entry name" value="ANKYRIN REPEAT AND PROTEIN KINASE DOMAIN-CONTAINING PROTEIN"/>
    <property type="match status" value="1"/>
</dbReference>
<feature type="repeat" description="ANK" evidence="3">
    <location>
        <begin position="203"/>
        <end position="228"/>
    </location>
</feature>
<dbReference type="Proteomes" id="UP001194746">
    <property type="component" value="Unassembled WGS sequence"/>
</dbReference>
<sequence length="698" mass="76540">MPVGFDNLPTEIILLIIHFLEYESEINALCRTSRNLHQRLNPILYEHNVRNGQSLGLGALEWAASNGRPQTARLALQAGAPPNASISEPCQPMVLAVYRGDEAIMQLLCDHGIDPVSAIDWRNPLAKDADQLDANVTPFITAVGCGHTSIVRSLLDAGVQPSYPASIHGHGYEPVYLAAREGHLATVQLLAEAGWRIDDPSSAGETPLATAAEGGHLAVVRYLVEQGARPEFPVRWGPRPLCWAAKAGHRDVVQFLLDHGVEHDPSMLYALSWAAENTHDEVVELLLDRVDYVRLAATDANQQAMLFCAVAESQCRSSNATSSFLTELLDTHGYDPNATPSDSRASGRYRWSALTRAASRGHVENVKVLLAHGANPSPALTDIIDQEFQPLPRAVKIGNEEIVTLLLDAGVDPNALSLLRRTLPFKAIPFPRIFKQLLDRGIDPETISPSGIALAGEVVAQGNVAVLRMLMDRGLQLENHMQISRRKRSSVLRQAILGGHEVLDFLLSEGWSPPLGDRMCIGLAAESGNVRMLQRLVELGFRVHDAEMAPTDLLFGAASATGEQADPEACVDFLLRHGLAVDAAFVEGGTTALFEAVFQCRMQAVRILLARRADPLWVNGEGISPLVVAMEPDWSPSVDEERDVVLGLLLQALEERQVSFAEMEAQLCLAIEKVEPEKRQRTKLLRQFYWRKRYPVCV</sequence>
<comment type="caution">
    <text evidence="4">The sequence shown here is derived from an EMBL/GenBank/DDBJ whole genome shotgun (WGS) entry which is preliminary data.</text>
</comment>
<evidence type="ECO:0000256" key="3">
    <source>
        <dbReference type="PROSITE-ProRule" id="PRU00023"/>
    </source>
</evidence>
<keyword evidence="5" id="KW-1185">Reference proteome</keyword>
<dbReference type="Pfam" id="PF12796">
    <property type="entry name" value="Ank_2"/>
    <property type="match status" value="3"/>
</dbReference>
<reference evidence="4" key="2">
    <citation type="submission" date="2020-02" db="EMBL/GenBank/DDBJ databases">
        <authorList>
            <person name="Gilchrist C.L.M."/>
            <person name="Chooi Y.-H."/>
        </authorList>
    </citation>
    <scope>NUCLEOTIDE SEQUENCE</scope>
    <source>
        <strain evidence="4">MST-FP2251</strain>
    </source>
</reference>
<proteinExistence type="predicted"/>
<dbReference type="PRINTS" id="PR01415">
    <property type="entry name" value="ANKYRIN"/>
</dbReference>
<keyword evidence="2 3" id="KW-0040">ANK repeat</keyword>
<feature type="repeat" description="ANK" evidence="3">
    <location>
        <begin position="170"/>
        <end position="202"/>
    </location>
</feature>
<dbReference type="PANTHER" id="PTHR24198:SF165">
    <property type="entry name" value="ANKYRIN REPEAT-CONTAINING PROTEIN-RELATED"/>
    <property type="match status" value="1"/>
</dbReference>
<dbReference type="PROSITE" id="PS50088">
    <property type="entry name" value="ANK_REPEAT"/>
    <property type="match status" value="4"/>
</dbReference>
<dbReference type="EMBL" id="VCAU01000018">
    <property type="protein sequence ID" value="KAF9891505.1"/>
    <property type="molecule type" value="Genomic_DNA"/>
</dbReference>
<dbReference type="SMART" id="SM00248">
    <property type="entry name" value="ANK"/>
    <property type="match status" value="12"/>
</dbReference>
<feature type="repeat" description="ANK" evidence="3">
    <location>
        <begin position="236"/>
        <end position="262"/>
    </location>
</feature>
<evidence type="ECO:0000256" key="1">
    <source>
        <dbReference type="ARBA" id="ARBA00022737"/>
    </source>
</evidence>
<dbReference type="InterPro" id="IPR036770">
    <property type="entry name" value="Ankyrin_rpt-contain_sf"/>
</dbReference>
<reference evidence="4" key="1">
    <citation type="journal article" date="2019" name="Beilstein J. Org. Chem.">
        <title>Nanangenines: drimane sesquiterpenoids as the dominant metabolite cohort of a novel Australian fungus, Aspergillus nanangensis.</title>
        <authorList>
            <person name="Lacey H.J."/>
            <person name="Gilchrist C.L.M."/>
            <person name="Crombie A."/>
            <person name="Kalaitzis J.A."/>
            <person name="Vuong D."/>
            <person name="Rutledge P.J."/>
            <person name="Turner P."/>
            <person name="Pitt J.I."/>
            <person name="Lacey E."/>
            <person name="Chooi Y.H."/>
            <person name="Piggott A.M."/>
        </authorList>
    </citation>
    <scope>NUCLEOTIDE SEQUENCE</scope>
    <source>
        <strain evidence="4">MST-FP2251</strain>
    </source>
</reference>
<keyword evidence="1" id="KW-0677">Repeat</keyword>
<protein>
    <submittedName>
        <fullName evidence="4">Uncharacterized protein</fullName>
    </submittedName>
</protein>
<evidence type="ECO:0000256" key="2">
    <source>
        <dbReference type="ARBA" id="ARBA00023043"/>
    </source>
</evidence>
<name>A0AAD4GWB1_ASPNN</name>
<dbReference type="InterPro" id="IPR002110">
    <property type="entry name" value="Ankyrin_rpt"/>
</dbReference>
<organism evidence="4 5">
    <name type="scientific">Aspergillus nanangensis</name>
    <dbReference type="NCBI Taxonomy" id="2582783"/>
    <lineage>
        <taxon>Eukaryota</taxon>
        <taxon>Fungi</taxon>
        <taxon>Dikarya</taxon>
        <taxon>Ascomycota</taxon>
        <taxon>Pezizomycotina</taxon>
        <taxon>Eurotiomycetes</taxon>
        <taxon>Eurotiomycetidae</taxon>
        <taxon>Eurotiales</taxon>
        <taxon>Aspergillaceae</taxon>
        <taxon>Aspergillus</taxon>
        <taxon>Aspergillus subgen. Circumdati</taxon>
    </lineage>
</organism>
<dbReference type="Gene3D" id="1.25.40.20">
    <property type="entry name" value="Ankyrin repeat-containing domain"/>
    <property type="match status" value="2"/>
</dbReference>
<dbReference type="PROSITE" id="PS50297">
    <property type="entry name" value="ANK_REP_REGION"/>
    <property type="match status" value="3"/>
</dbReference>
<gene>
    <name evidence="4" type="ORF">FE257_003972</name>
</gene>
<dbReference type="AlphaFoldDB" id="A0AAD4GWB1"/>
<evidence type="ECO:0000313" key="4">
    <source>
        <dbReference type="EMBL" id="KAF9891505.1"/>
    </source>
</evidence>
<feature type="repeat" description="ANK" evidence="3">
    <location>
        <begin position="386"/>
        <end position="418"/>
    </location>
</feature>